<dbReference type="CDD" id="cd17358">
    <property type="entry name" value="MFS_GLUT6_8_Class3_like"/>
    <property type="match status" value="1"/>
</dbReference>
<keyword evidence="7 8" id="KW-0472">Membrane</keyword>
<feature type="transmembrane region" description="Helical" evidence="8">
    <location>
        <begin position="213"/>
        <end position="231"/>
    </location>
</feature>
<reference evidence="10 11" key="1">
    <citation type="journal article" date="2023" name="G3 (Bethesda)">
        <title>A haplotype-resolved chromosome-scale genome for Quercus rubra L. provides insights into the genetics of adaptive traits for red oak species.</title>
        <authorList>
            <person name="Kapoor B."/>
            <person name="Jenkins J."/>
            <person name="Schmutz J."/>
            <person name="Zhebentyayeva T."/>
            <person name="Kuelheim C."/>
            <person name="Coggeshall M."/>
            <person name="Heim C."/>
            <person name="Lasky J.R."/>
            <person name="Leites L."/>
            <person name="Islam-Faridi N."/>
            <person name="Romero-Severson J."/>
            <person name="DeLeo V.L."/>
            <person name="Lucas S.M."/>
            <person name="Lazic D."/>
            <person name="Gailing O."/>
            <person name="Carlson J."/>
            <person name="Staton M."/>
        </authorList>
    </citation>
    <scope>NUCLEOTIDE SEQUENCE [LARGE SCALE GENOMIC DNA]</scope>
    <source>
        <strain evidence="10">Pseudo-F2</strain>
    </source>
</reference>
<feature type="transmembrane region" description="Helical" evidence="8">
    <location>
        <begin position="187"/>
        <end position="207"/>
    </location>
</feature>
<keyword evidence="4" id="KW-0762">Sugar transport</keyword>
<gene>
    <name evidence="10" type="ORF">RGQ29_014228</name>
</gene>
<dbReference type="InterPro" id="IPR020846">
    <property type="entry name" value="MFS_dom"/>
</dbReference>
<dbReference type="SUPFAM" id="SSF103473">
    <property type="entry name" value="MFS general substrate transporter"/>
    <property type="match status" value="1"/>
</dbReference>
<dbReference type="InterPro" id="IPR036259">
    <property type="entry name" value="MFS_trans_sf"/>
</dbReference>
<evidence type="ECO:0000256" key="2">
    <source>
        <dbReference type="ARBA" id="ARBA00010992"/>
    </source>
</evidence>
<evidence type="ECO:0000256" key="4">
    <source>
        <dbReference type="ARBA" id="ARBA00022597"/>
    </source>
</evidence>
<name>A0AAN7IVT7_QUERU</name>
<dbReference type="PANTHER" id="PTHR48021:SF25">
    <property type="entry name" value="SUGAR TRANSPORTER ERD6-LIKE 5"/>
    <property type="match status" value="1"/>
</dbReference>
<dbReference type="GO" id="GO:0016020">
    <property type="term" value="C:membrane"/>
    <property type="evidence" value="ECO:0007669"/>
    <property type="project" value="UniProtKB-SubCell"/>
</dbReference>
<evidence type="ECO:0000256" key="1">
    <source>
        <dbReference type="ARBA" id="ARBA00004141"/>
    </source>
</evidence>
<evidence type="ECO:0000256" key="3">
    <source>
        <dbReference type="ARBA" id="ARBA00022448"/>
    </source>
</evidence>
<evidence type="ECO:0000256" key="5">
    <source>
        <dbReference type="ARBA" id="ARBA00022692"/>
    </source>
</evidence>
<evidence type="ECO:0000313" key="11">
    <source>
        <dbReference type="Proteomes" id="UP001324115"/>
    </source>
</evidence>
<evidence type="ECO:0000256" key="6">
    <source>
        <dbReference type="ARBA" id="ARBA00022989"/>
    </source>
</evidence>
<dbReference type="PANTHER" id="PTHR48021">
    <property type="match status" value="1"/>
</dbReference>
<dbReference type="Gene3D" id="1.20.1250.20">
    <property type="entry name" value="MFS general substrate transporter like domains"/>
    <property type="match status" value="2"/>
</dbReference>
<feature type="transmembrane region" description="Helical" evidence="8">
    <location>
        <begin position="99"/>
        <end position="119"/>
    </location>
</feature>
<feature type="transmembrane region" description="Helical" evidence="8">
    <location>
        <begin position="157"/>
        <end position="175"/>
    </location>
</feature>
<accession>A0AAN7IVT7</accession>
<dbReference type="Proteomes" id="UP001324115">
    <property type="component" value="Unassembled WGS sequence"/>
</dbReference>
<protein>
    <recommendedName>
        <fullName evidence="9">Major facilitator superfamily (MFS) profile domain-containing protein</fullName>
    </recommendedName>
</protein>
<feature type="domain" description="Major facilitator superfamily (MFS) profile" evidence="9">
    <location>
        <begin position="62"/>
        <end position="408"/>
    </location>
</feature>
<dbReference type="InterPro" id="IPR005829">
    <property type="entry name" value="Sugar_transporter_CS"/>
</dbReference>
<evidence type="ECO:0000256" key="8">
    <source>
        <dbReference type="SAM" id="Phobius"/>
    </source>
</evidence>
<dbReference type="PROSITE" id="PS50850">
    <property type="entry name" value="MFS"/>
    <property type="match status" value="1"/>
</dbReference>
<keyword evidence="5 8" id="KW-0812">Transmembrane</keyword>
<feature type="transmembrane region" description="Helical" evidence="8">
    <location>
        <begin position="300"/>
        <end position="325"/>
    </location>
</feature>
<sequence>MGRESIEEGELSTPLVAKEEHHQLYGSGASSGDHACANTTGCDDGGERQSGSSSATGVVVLSTLVAVSGSYVFGTAVGYSSPAQSGITDDLGLTVAEYSLFGSILTIGAMIGAIVSGQIADYIGRRGTMGFSEIFCLAGWLAIAFSKGAWWLDLGRLLVGCGMGLLSYVVPIYIAEITPKNLRGGFTTIHQLMICCGVSLTYLIGAFVNWRTLALIGTIPCLVQLLGLFFIPESPRWLAKIGRKRECEAALQHLRGQNADITSEATEIRVSAVGTCLGCLLVGLSFFLQDLQTWTKTTPILALVGVLVYTGSFSLGMGGIPWVIMSEIFPINTKGSAGSLVTLVSWLGSWIVSYAFNFLMDWSSAGTFFTFSSLCGLTILFVAKLVPETKGRTLEEIQASLNPFSAKK</sequence>
<dbReference type="AlphaFoldDB" id="A0AAN7IVT7"/>
<dbReference type="InterPro" id="IPR005828">
    <property type="entry name" value="MFS_sugar_transport-like"/>
</dbReference>
<dbReference type="InterPro" id="IPR003663">
    <property type="entry name" value="Sugar/inositol_transpt"/>
</dbReference>
<dbReference type="PROSITE" id="PS00216">
    <property type="entry name" value="SUGAR_TRANSPORT_1"/>
    <property type="match status" value="1"/>
</dbReference>
<keyword evidence="6 8" id="KW-1133">Transmembrane helix</keyword>
<evidence type="ECO:0000259" key="9">
    <source>
        <dbReference type="PROSITE" id="PS50850"/>
    </source>
</evidence>
<evidence type="ECO:0000313" key="10">
    <source>
        <dbReference type="EMBL" id="KAK4596063.1"/>
    </source>
</evidence>
<comment type="similarity">
    <text evidence="2">Belongs to the major facilitator superfamily. Sugar transporter (TC 2.A.1.1) family.</text>
</comment>
<organism evidence="10 11">
    <name type="scientific">Quercus rubra</name>
    <name type="common">Northern red oak</name>
    <name type="synonym">Quercus borealis</name>
    <dbReference type="NCBI Taxonomy" id="3512"/>
    <lineage>
        <taxon>Eukaryota</taxon>
        <taxon>Viridiplantae</taxon>
        <taxon>Streptophyta</taxon>
        <taxon>Embryophyta</taxon>
        <taxon>Tracheophyta</taxon>
        <taxon>Spermatophyta</taxon>
        <taxon>Magnoliopsida</taxon>
        <taxon>eudicotyledons</taxon>
        <taxon>Gunneridae</taxon>
        <taxon>Pentapetalae</taxon>
        <taxon>rosids</taxon>
        <taxon>fabids</taxon>
        <taxon>Fagales</taxon>
        <taxon>Fagaceae</taxon>
        <taxon>Quercus</taxon>
    </lineage>
</organism>
<dbReference type="InterPro" id="IPR050549">
    <property type="entry name" value="MFS_Trehalose_Transporter"/>
</dbReference>
<feature type="transmembrane region" description="Helical" evidence="8">
    <location>
        <begin position="270"/>
        <end position="288"/>
    </location>
</feature>
<feature type="transmembrane region" description="Helical" evidence="8">
    <location>
        <begin position="337"/>
        <end position="356"/>
    </location>
</feature>
<evidence type="ECO:0000256" key="7">
    <source>
        <dbReference type="ARBA" id="ARBA00023136"/>
    </source>
</evidence>
<comment type="caution">
    <text evidence="10">The sequence shown here is derived from an EMBL/GenBank/DDBJ whole genome shotgun (WGS) entry which is preliminary data.</text>
</comment>
<feature type="transmembrane region" description="Helical" evidence="8">
    <location>
        <begin position="131"/>
        <end position="151"/>
    </location>
</feature>
<comment type="subcellular location">
    <subcellularLocation>
        <location evidence="1">Membrane</location>
        <topology evidence="1">Multi-pass membrane protein</topology>
    </subcellularLocation>
</comment>
<keyword evidence="3" id="KW-0813">Transport</keyword>
<feature type="transmembrane region" description="Helical" evidence="8">
    <location>
        <begin position="362"/>
        <end position="383"/>
    </location>
</feature>
<proteinExistence type="inferred from homology"/>
<feature type="transmembrane region" description="Helical" evidence="8">
    <location>
        <begin position="58"/>
        <end position="79"/>
    </location>
</feature>
<dbReference type="GO" id="GO:0051119">
    <property type="term" value="F:sugar transmembrane transporter activity"/>
    <property type="evidence" value="ECO:0007669"/>
    <property type="project" value="InterPro"/>
</dbReference>
<keyword evidence="11" id="KW-1185">Reference proteome</keyword>
<dbReference type="Pfam" id="PF00083">
    <property type="entry name" value="Sugar_tr"/>
    <property type="match status" value="2"/>
</dbReference>
<dbReference type="EMBL" id="JAXUIC010000003">
    <property type="protein sequence ID" value="KAK4596063.1"/>
    <property type="molecule type" value="Genomic_DNA"/>
</dbReference>
<dbReference type="InterPro" id="IPR044775">
    <property type="entry name" value="MFS_ERD6/Tret1-like"/>
</dbReference>
<dbReference type="PRINTS" id="PR00171">
    <property type="entry name" value="SUGRTRNSPORT"/>
</dbReference>